<feature type="transmembrane region" description="Helical" evidence="5">
    <location>
        <begin position="306"/>
        <end position="323"/>
    </location>
</feature>
<protein>
    <recommendedName>
        <fullName evidence="6">O-antigen ligase-related domain-containing protein</fullName>
    </recommendedName>
</protein>
<keyword evidence="3 5" id="KW-1133">Transmembrane helix</keyword>
<feature type="transmembrane region" description="Helical" evidence="5">
    <location>
        <begin position="40"/>
        <end position="60"/>
    </location>
</feature>
<evidence type="ECO:0000256" key="1">
    <source>
        <dbReference type="ARBA" id="ARBA00004141"/>
    </source>
</evidence>
<evidence type="ECO:0000256" key="4">
    <source>
        <dbReference type="ARBA" id="ARBA00023136"/>
    </source>
</evidence>
<sequence>MNSKYSEANKSQSLLFKIALFGFIGFALFIAGALTAATPVFAAKLLLIPLLLITIAMAFLSQTDKPLSDGFLKVWLAILLGTMALWPTYMIIKIGEFPAIDARRIVAGLSLAAMFFFLISRKDIYRSLFKENIGPLRTGSLLVTAYAIWRIASCFVSPSPIESLVQVFWEILYYYSMFFVGALFFSRPSLHGWVMTVFMVLAILISGYAGIEWIMKKNILLQFIPSGKDFADFQAALTLSRLRDGFFRSQSTFEHPLLLAEFSAMAVCFGLAAMLWTNKSLAFRVLGTITLIGAIAAAFLSGSRSALVTVAAGGSMVSMLWFFSPKQQITSGKSALRKLSFIMTLIAALAIALPAVTLLSQGKSKSEVTSTAARVQMLKLGIPSIEQYPLLGTGPGTGGMVAGILTGSGVRTLDNYFLAIAIESGVPAILLLLACLIYPMWVIFNRLINGTPHLPQYFAAILGCLIVTTLTHTVLWMPYNMFFTFILSGAALAAFSNTSRNDSKYPPPTSTISS</sequence>
<feature type="transmembrane region" description="Helical" evidence="5">
    <location>
        <begin position="416"/>
        <end position="444"/>
    </location>
</feature>
<feature type="transmembrane region" description="Helical" evidence="5">
    <location>
        <begin position="104"/>
        <end position="120"/>
    </location>
</feature>
<gene>
    <name evidence="7" type="ORF">SFSGTM_02300</name>
</gene>
<dbReference type="Pfam" id="PF04932">
    <property type="entry name" value="Wzy_C"/>
    <property type="match status" value="1"/>
</dbReference>
<feature type="transmembrane region" description="Helical" evidence="5">
    <location>
        <begin position="167"/>
        <end position="185"/>
    </location>
</feature>
<dbReference type="InterPro" id="IPR051533">
    <property type="entry name" value="WaaL-like"/>
</dbReference>
<dbReference type="Proteomes" id="UP000463939">
    <property type="component" value="Chromosome"/>
</dbReference>
<dbReference type="RefSeq" id="WP_162083562.1">
    <property type="nucleotide sequence ID" value="NZ_AP021881.1"/>
</dbReference>
<organism evidence="7 8">
    <name type="scientific">Sulfuriferula nivalis</name>
    <dbReference type="NCBI Taxonomy" id="2675298"/>
    <lineage>
        <taxon>Bacteria</taxon>
        <taxon>Pseudomonadati</taxon>
        <taxon>Pseudomonadota</taxon>
        <taxon>Betaproteobacteria</taxon>
        <taxon>Nitrosomonadales</taxon>
        <taxon>Sulfuricellaceae</taxon>
        <taxon>Sulfuriferula</taxon>
    </lineage>
</organism>
<feature type="domain" description="O-antigen ligase-related" evidence="6">
    <location>
        <begin position="290"/>
        <end position="433"/>
    </location>
</feature>
<dbReference type="InterPro" id="IPR007016">
    <property type="entry name" value="O-antigen_ligase-rel_domated"/>
</dbReference>
<feature type="transmembrane region" description="Helical" evidence="5">
    <location>
        <begin position="257"/>
        <end position="276"/>
    </location>
</feature>
<feature type="transmembrane region" description="Helical" evidence="5">
    <location>
        <begin position="14"/>
        <end position="34"/>
    </location>
</feature>
<feature type="transmembrane region" description="Helical" evidence="5">
    <location>
        <begin position="335"/>
        <end position="356"/>
    </location>
</feature>
<dbReference type="PANTHER" id="PTHR37422">
    <property type="entry name" value="TEICHURONIC ACID BIOSYNTHESIS PROTEIN TUAE"/>
    <property type="match status" value="1"/>
</dbReference>
<proteinExistence type="predicted"/>
<evidence type="ECO:0000256" key="5">
    <source>
        <dbReference type="SAM" id="Phobius"/>
    </source>
</evidence>
<dbReference type="PANTHER" id="PTHR37422:SF13">
    <property type="entry name" value="LIPOPOLYSACCHARIDE BIOSYNTHESIS PROTEIN PA4999-RELATED"/>
    <property type="match status" value="1"/>
</dbReference>
<feature type="transmembrane region" description="Helical" evidence="5">
    <location>
        <begin position="72"/>
        <end position="92"/>
    </location>
</feature>
<keyword evidence="4 5" id="KW-0472">Membrane</keyword>
<feature type="transmembrane region" description="Helical" evidence="5">
    <location>
        <begin position="456"/>
        <end position="475"/>
    </location>
</feature>
<accession>A0A809S7G2</accession>
<dbReference type="KEGG" id="sniv:SFSGTM_02300"/>
<keyword evidence="8" id="KW-1185">Reference proteome</keyword>
<feature type="transmembrane region" description="Helical" evidence="5">
    <location>
        <begin position="192"/>
        <end position="211"/>
    </location>
</feature>
<dbReference type="AlphaFoldDB" id="A0A809S7G2"/>
<feature type="transmembrane region" description="Helical" evidence="5">
    <location>
        <begin position="281"/>
        <end position="300"/>
    </location>
</feature>
<feature type="transmembrane region" description="Helical" evidence="5">
    <location>
        <begin position="141"/>
        <end position="161"/>
    </location>
</feature>
<evidence type="ECO:0000313" key="8">
    <source>
        <dbReference type="Proteomes" id="UP000463939"/>
    </source>
</evidence>
<comment type="subcellular location">
    <subcellularLocation>
        <location evidence="1">Membrane</location>
        <topology evidence="1">Multi-pass membrane protein</topology>
    </subcellularLocation>
</comment>
<reference evidence="8" key="1">
    <citation type="submission" date="2019-11" db="EMBL/GenBank/DDBJ databases">
        <title>Isolation and characterization of a novel species in the genus Sulfuriferula.</title>
        <authorList>
            <person name="Mochizuki J."/>
            <person name="Kojima H."/>
            <person name="Fukui M."/>
        </authorList>
    </citation>
    <scope>NUCLEOTIDE SEQUENCE [LARGE SCALE GENOMIC DNA]</scope>
    <source>
        <strain evidence="8">SGTM</strain>
    </source>
</reference>
<evidence type="ECO:0000256" key="2">
    <source>
        <dbReference type="ARBA" id="ARBA00022692"/>
    </source>
</evidence>
<dbReference type="GO" id="GO:0016020">
    <property type="term" value="C:membrane"/>
    <property type="evidence" value="ECO:0007669"/>
    <property type="project" value="UniProtKB-SubCell"/>
</dbReference>
<evidence type="ECO:0000313" key="7">
    <source>
        <dbReference type="EMBL" id="BBO99521.1"/>
    </source>
</evidence>
<dbReference type="EMBL" id="AP021881">
    <property type="protein sequence ID" value="BBO99521.1"/>
    <property type="molecule type" value="Genomic_DNA"/>
</dbReference>
<evidence type="ECO:0000259" key="6">
    <source>
        <dbReference type="Pfam" id="PF04932"/>
    </source>
</evidence>
<name>A0A809S7G2_9PROT</name>
<evidence type="ECO:0000256" key="3">
    <source>
        <dbReference type="ARBA" id="ARBA00022989"/>
    </source>
</evidence>
<keyword evidence="2 5" id="KW-0812">Transmembrane</keyword>